<dbReference type="OrthoDB" id="7876889at2"/>
<dbReference type="Pfam" id="PF05239">
    <property type="entry name" value="PRC"/>
    <property type="match status" value="1"/>
</dbReference>
<feature type="chain" id="PRO_5037272236" evidence="2">
    <location>
        <begin position="22"/>
        <end position="249"/>
    </location>
</feature>
<comment type="caution">
    <text evidence="4">The sequence shown here is derived from an EMBL/GenBank/DDBJ whole genome shotgun (WGS) entry which is preliminary data.</text>
</comment>
<dbReference type="Gene3D" id="2.30.30.240">
    <property type="entry name" value="PRC-barrel domain"/>
    <property type="match status" value="1"/>
</dbReference>
<name>A0A921NTZ4_9RHOB</name>
<keyword evidence="5" id="KW-1185">Reference proteome</keyword>
<proteinExistence type="predicted"/>
<dbReference type="RefSeq" id="WP_159965660.1">
    <property type="nucleotide sequence ID" value="NZ_APKE01000025.1"/>
</dbReference>
<gene>
    <name evidence="4" type="ORF">PMES_02144</name>
</gene>
<dbReference type="InterPro" id="IPR011033">
    <property type="entry name" value="PRC_barrel-like_sf"/>
</dbReference>
<dbReference type="Proteomes" id="UP000698242">
    <property type="component" value="Unassembled WGS sequence"/>
</dbReference>
<sequence>MKKMISTTAAIALLAASPVIAQVSTQTESQTELDAQASDLAGEANTATDNTASGTAADGSTDLGVSVQDRGMGGSTTLDTDVDAMTGADGDREGTTIGTDSNVQIDSEAGAGQSNVGTGAAVELEENAISTVENGAGTSGAAGTDAQIDAEGYSMADLSMVDPEKLIGAEVYNTESDRVGKVENVLTSENGEIEGLVISVGGFLGIGDKPVKLSSGDFELRQNADADIRISTQMTEDQLKAMDRFEEAS</sequence>
<organism evidence="4 5">
    <name type="scientific">Profundibacterium mesophilum KAUST100406-0324</name>
    <dbReference type="NCBI Taxonomy" id="1037889"/>
    <lineage>
        <taxon>Bacteria</taxon>
        <taxon>Pseudomonadati</taxon>
        <taxon>Pseudomonadota</taxon>
        <taxon>Alphaproteobacteria</taxon>
        <taxon>Rhodobacterales</taxon>
        <taxon>Roseobacteraceae</taxon>
        <taxon>Profundibacterium</taxon>
    </lineage>
</organism>
<dbReference type="SUPFAM" id="SSF50346">
    <property type="entry name" value="PRC-barrel domain"/>
    <property type="match status" value="1"/>
</dbReference>
<dbReference type="EMBL" id="APKE01000025">
    <property type="protein sequence ID" value="KAF0675513.1"/>
    <property type="molecule type" value="Genomic_DNA"/>
</dbReference>
<evidence type="ECO:0000259" key="3">
    <source>
        <dbReference type="Pfam" id="PF05239"/>
    </source>
</evidence>
<dbReference type="AlphaFoldDB" id="A0A921NTZ4"/>
<accession>A0A921NTZ4</accession>
<feature type="signal peptide" evidence="2">
    <location>
        <begin position="1"/>
        <end position="21"/>
    </location>
</feature>
<evidence type="ECO:0000256" key="1">
    <source>
        <dbReference type="SAM" id="MobiDB-lite"/>
    </source>
</evidence>
<feature type="region of interest" description="Disordered" evidence="1">
    <location>
        <begin position="45"/>
        <end position="102"/>
    </location>
</feature>
<feature type="compositionally biased region" description="Polar residues" evidence="1">
    <location>
        <begin position="45"/>
        <end position="54"/>
    </location>
</feature>
<evidence type="ECO:0000313" key="4">
    <source>
        <dbReference type="EMBL" id="KAF0675513.1"/>
    </source>
</evidence>
<dbReference type="PANTHER" id="PTHR36505">
    <property type="entry name" value="BLR1072 PROTEIN"/>
    <property type="match status" value="1"/>
</dbReference>
<dbReference type="PANTHER" id="PTHR36505:SF1">
    <property type="entry name" value="BLR1072 PROTEIN"/>
    <property type="match status" value="1"/>
</dbReference>
<dbReference type="InterPro" id="IPR027275">
    <property type="entry name" value="PRC-brl_dom"/>
</dbReference>
<feature type="domain" description="PRC-barrel" evidence="3">
    <location>
        <begin position="165"/>
        <end position="211"/>
    </location>
</feature>
<keyword evidence="2" id="KW-0732">Signal</keyword>
<evidence type="ECO:0000256" key="2">
    <source>
        <dbReference type="SAM" id="SignalP"/>
    </source>
</evidence>
<protein>
    <submittedName>
        <fullName evidence="4">PRC-barrel domain containing protein</fullName>
    </submittedName>
</protein>
<evidence type="ECO:0000313" key="5">
    <source>
        <dbReference type="Proteomes" id="UP000698242"/>
    </source>
</evidence>
<reference evidence="4" key="1">
    <citation type="submission" date="2013-03" db="EMBL/GenBank/DDBJ databases">
        <title>Genome Sequence of the Profundibacterium mesophilum strain KAUST100406-0324T from Red Sea, a novel genus in the family Rhodobacteraceae.</title>
        <authorList>
            <person name="Essack M."/>
            <person name="Alam I."/>
            <person name="Lafi F."/>
            <person name="Alawi W."/>
            <person name="Kamanu F."/>
            <person name="Al-Suwailem A."/>
            <person name="Lee O.O."/>
            <person name="Xu Y."/>
            <person name="Bajic V."/>
            <person name="Qian P.-Y."/>
            <person name="Archer J."/>
        </authorList>
    </citation>
    <scope>NUCLEOTIDE SEQUENCE</scope>
    <source>
        <strain evidence="4">KAUST100406-0324</strain>
    </source>
</reference>